<evidence type="ECO:0000313" key="3">
    <source>
        <dbReference type="Proteomes" id="UP001583172"/>
    </source>
</evidence>
<protein>
    <submittedName>
        <fullName evidence="2">Uncharacterized protein</fullName>
    </submittedName>
</protein>
<organism evidence="2 3">
    <name type="scientific">Humicola insolens</name>
    <name type="common">Soft-rot fungus</name>
    <dbReference type="NCBI Taxonomy" id="85995"/>
    <lineage>
        <taxon>Eukaryota</taxon>
        <taxon>Fungi</taxon>
        <taxon>Dikarya</taxon>
        <taxon>Ascomycota</taxon>
        <taxon>Pezizomycotina</taxon>
        <taxon>Sordariomycetes</taxon>
        <taxon>Sordariomycetidae</taxon>
        <taxon>Sordariales</taxon>
        <taxon>Chaetomiaceae</taxon>
        <taxon>Mycothermus</taxon>
    </lineage>
</organism>
<gene>
    <name evidence="2" type="ORF">VTJ49DRAFT_5357</name>
</gene>
<feature type="region of interest" description="Disordered" evidence="1">
    <location>
        <begin position="1"/>
        <end position="66"/>
    </location>
</feature>
<proteinExistence type="predicted"/>
<reference evidence="2 3" key="1">
    <citation type="journal article" date="2024" name="Commun. Biol.">
        <title>Comparative genomic analysis of thermophilic fungi reveals convergent evolutionary adaptations and gene losses.</title>
        <authorList>
            <person name="Steindorff A.S."/>
            <person name="Aguilar-Pontes M.V."/>
            <person name="Robinson A.J."/>
            <person name="Andreopoulos B."/>
            <person name="LaButti K."/>
            <person name="Kuo A."/>
            <person name="Mondo S."/>
            <person name="Riley R."/>
            <person name="Otillar R."/>
            <person name="Haridas S."/>
            <person name="Lipzen A."/>
            <person name="Grimwood J."/>
            <person name="Schmutz J."/>
            <person name="Clum A."/>
            <person name="Reid I.D."/>
            <person name="Moisan M.C."/>
            <person name="Butler G."/>
            <person name="Nguyen T.T.M."/>
            <person name="Dewar K."/>
            <person name="Conant G."/>
            <person name="Drula E."/>
            <person name="Henrissat B."/>
            <person name="Hansel C."/>
            <person name="Singer S."/>
            <person name="Hutchinson M.I."/>
            <person name="de Vries R.P."/>
            <person name="Natvig D.O."/>
            <person name="Powell A.J."/>
            <person name="Tsang A."/>
            <person name="Grigoriev I.V."/>
        </authorList>
    </citation>
    <scope>NUCLEOTIDE SEQUENCE [LARGE SCALE GENOMIC DNA]</scope>
    <source>
        <strain evidence="2 3">CBS 620.91</strain>
    </source>
</reference>
<feature type="compositionally biased region" description="Basic and acidic residues" evidence="1">
    <location>
        <begin position="35"/>
        <end position="50"/>
    </location>
</feature>
<comment type="caution">
    <text evidence="2">The sequence shown here is derived from an EMBL/GenBank/DDBJ whole genome shotgun (WGS) entry which is preliminary data.</text>
</comment>
<evidence type="ECO:0000256" key="1">
    <source>
        <dbReference type="SAM" id="MobiDB-lite"/>
    </source>
</evidence>
<sequence length="155" mass="16525">MSEQYANPRGKGLESGKGGLPLRSREEQPCLVGCRSERPWPLKTRGRVDAGENPQSGQDSDVEGSGVVERVTSGCWSGRADGGAVEVAGDNALGWTSVACGEFTLSLLSSSSSRGTKGRAVFKMVRLDRARANGWNVVVQVLKATVRSTSAQDRW</sequence>
<dbReference type="EMBL" id="JAZGSY010000044">
    <property type="protein sequence ID" value="KAL1842398.1"/>
    <property type="molecule type" value="Genomic_DNA"/>
</dbReference>
<accession>A0ABR3VL21</accession>
<dbReference type="Proteomes" id="UP001583172">
    <property type="component" value="Unassembled WGS sequence"/>
</dbReference>
<evidence type="ECO:0000313" key="2">
    <source>
        <dbReference type="EMBL" id="KAL1842398.1"/>
    </source>
</evidence>
<keyword evidence="3" id="KW-1185">Reference proteome</keyword>
<name>A0ABR3VL21_HUMIN</name>